<accession>A0A517YXM5</accession>
<protein>
    <submittedName>
        <fullName evidence="2">Uncharacterized protein</fullName>
    </submittedName>
</protein>
<gene>
    <name evidence="2" type="ORF">KS4_30510</name>
</gene>
<dbReference type="EMBL" id="CP036425">
    <property type="protein sequence ID" value="QDU34974.1"/>
    <property type="molecule type" value="Genomic_DNA"/>
</dbReference>
<keyword evidence="1" id="KW-0472">Membrane</keyword>
<feature type="transmembrane region" description="Helical" evidence="1">
    <location>
        <begin position="52"/>
        <end position="75"/>
    </location>
</feature>
<organism evidence="2 3">
    <name type="scientific">Poriferisphaera corsica</name>
    <dbReference type="NCBI Taxonomy" id="2528020"/>
    <lineage>
        <taxon>Bacteria</taxon>
        <taxon>Pseudomonadati</taxon>
        <taxon>Planctomycetota</taxon>
        <taxon>Phycisphaerae</taxon>
        <taxon>Phycisphaerales</taxon>
        <taxon>Phycisphaeraceae</taxon>
        <taxon>Poriferisphaera</taxon>
    </lineage>
</organism>
<sequence>MWFFLIFGIFIWLPALLGLVLLAIFLLFDMWGSCTYETTLNGEVLTQKRHCYLITALVLTAILSILIIIGFLRMIHVL</sequence>
<evidence type="ECO:0000256" key="1">
    <source>
        <dbReference type="SAM" id="Phobius"/>
    </source>
</evidence>
<dbReference type="AlphaFoldDB" id="A0A517YXM5"/>
<dbReference type="KEGG" id="pcor:KS4_30510"/>
<keyword evidence="1" id="KW-0812">Transmembrane</keyword>
<keyword evidence="1" id="KW-1133">Transmembrane helix</keyword>
<reference evidence="2 3" key="1">
    <citation type="submission" date="2019-02" db="EMBL/GenBank/DDBJ databases">
        <title>Deep-cultivation of Planctomycetes and their phenomic and genomic characterization uncovers novel biology.</title>
        <authorList>
            <person name="Wiegand S."/>
            <person name="Jogler M."/>
            <person name="Boedeker C."/>
            <person name="Pinto D."/>
            <person name="Vollmers J."/>
            <person name="Rivas-Marin E."/>
            <person name="Kohn T."/>
            <person name="Peeters S.H."/>
            <person name="Heuer A."/>
            <person name="Rast P."/>
            <person name="Oberbeckmann S."/>
            <person name="Bunk B."/>
            <person name="Jeske O."/>
            <person name="Meyerdierks A."/>
            <person name="Storesund J.E."/>
            <person name="Kallscheuer N."/>
            <person name="Luecker S."/>
            <person name="Lage O.M."/>
            <person name="Pohl T."/>
            <person name="Merkel B.J."/>
            <person name="Hornburger P."/>
            <person name="Mueller R.-W."/>
            <person name="Bruemmer F."/>
            <person name="Labrenz M."/>
            <person name="Spormann A.M."/>
            <person name="Op den Camp H."/>
            <person name="Overmann J."/>
            <person name="Amann R."/>
            <person name="Jetten M.S.M."/>
            <person name="Mascher T."/>
            <person name="Medema M.H."/>
            <person name="Devos D.P."/>
            <person name="Kaster A.-K."/>
            <person name="Ovreas L."/>
            <person name="Rohde M."/>
            <person name="Galperin M.Y."/>
            <person name="Jogler C."/>
        </authorList>
    </citation>
    <scope>NUCLEOTIDE SEQUENCE [LARGE SCALE GENOMIC DNA]</scope>
    <source>
        <strain evidence="2 3">KS4</strain>
    </source>
</reference>
<proteinExistence type="predicted"/>
<dbReference type="Proteomes" id="UP000317369">
    <property type="component" value="Chromosome"/>
</dbReference>
<name>A0A517YXM5_9BACT</name>
<evidence type="ECO:0000313" key="3">
    <source>
        <dbReference type="Proteomes" id="UP000317369"/>
    </source>
</evidence>
<keyword evidence="3" id="KW-1185">Reference proteome</keyword>
<feature type="transmembrane region" description="Helical" evidence="1">
    <location>
        <begin position="6"/>
        <end position="31"/>
    </location>
</feature>
<evidence type="ECO:0000313" key="2">
    <source>
        <dbReference type="EMBL" id="QDU34974.1"/>
    </source>
</evidence>